<evidence type="ECO:0000256" key="6">
    <source>
        <dbReference type="ARBA" id="ARBA00022840"/>
    </source>
</evidence>
<evidence type="ECO:0000256" key="5">
    <source>
        <dbReference type="ARBA" id="ARBA00022777"/>
    </source>
</evidence>
<dbReference type="InterPro" id="IPR005467">
    <property type="entry name" value="His_kinase_dom"/>
</dbReference>
<sequence length="161" mass="17316">MILHSRLKPNGLIPGIEVIKDYGDLPKVECYPGQLNQVFMNILGNAIDSLENQPAPKTIKISTAVVRRDSEAGESGKSIGQVVVIRIQDSGPGLVEKAKCHLFDPFFTTKPVGKGTGLGLSISYQIVVEKHGGSLKCISEPGQGAEFWIEIPVARPPGIKE</sequence>
<dbReference type="SUPFAM" id="SSF55874">
    <property type="entry name" value="ATPase domain of HSP90 chaperone/DNA topoisomerase II/histidine kinase"/>
    <property type="match status" value="1"/>
</dbReference>
<dbReference type="PANTHER" id="PTHR43065">
    <property type="entry name" value="SENSOR HISTIDINE KINASE"/>
    <property type="match status" value="1"/>
</dbReference>
<organism evidence="9">
    <name type="scientific">uncultured Microcoleus sp</name>
    <dbReference type="NCBI Taxonomy" id="259945"/>
    <lineage>
        <taxon>Bacteria</taxon>
        <taxon>Bacillati</taxon>
        <taxon>Cyanobacteriota</taxon>
        <taxon>Cyanophyceae</taxon>
        <taxon>Oscillatoriophycideae</taxon>
        <taxon>Oscillatoriales</taxon>
        <taxon>Microcoleaceae</taxon>
        <taxon>Microcoleus</taxon>
        <taxon>environmental samples</taxon>
    </lineage>
</organism>
<dbReference type="AlphaFoldDB" id="A0A6J4PA28"/>
<evidence type="ECO:0000259" key="8">
    <source>
        <dbReference type="PROSITE" id="PS50109"/>
    </source>
</evidence>
<dbReference type="PRINTS" id="PR00344">
    <property type="entry name" value="BCTRLSENSOR"/>
</dbReference>
<dbReference type="PROSITE" id="PS50109">
    <property type="entry name" value="HIS_KIN"/>
    <property type="match status" value="1"/>
</dbReference>
<proteinExistence type="predicted"/>
<dbReference type="EC" id="2.7.13.3" evidence="2"/>
<accession>A0A6J4PA28</accession>
<feature type="domain" description="Histidine kinase" evidence="8">
    <location>
        <begin position="34"/>
        <end position="155"/>
    </location>
</feature>
<dbReference type="GO" id="GO:0000160">
    <property type="term" value="P:phosphorelay signal transduction system"/>
    <property type="evidence" value="ECO:0007669"/>
    <property type="project" value="UniProtKB-KW"/>
</dbReference>
<evidence type="ECO:0000256" key="2">
    <source>
        <dbReference type="ARBA" id="ARBA00012438"/>
    </source>
</evidence>
<dbReference type="GO" id="GO:0004673">
    <property type="term" value="F:protein histidine kinase activity"/>
    <property type="evidence" value="ECO:0007669"/>
    <property type="project" value="UniProtKB-EC"/>
</dbReference>
<evidence type="ECO:0000256" key="1">
    <source>
        <dbReference type="ARBA" id="ARBA00000085"/>
    </source>
</evidence>
<dbReference type="InterPro" id="IPR036890">
    <property type="entry name" value="HATPase_C_sf"/>
</dbReference>
<dbReference type="InterPro" id="IPR004358">
    <property type="entry name" value="Sig_transdc_His_kin-like_C"/>
</dbReference>
<keyword evidence="4" id="KW-0547">Nucleotide-binding</keyword>
<evidence type="ECO:0000256" key="4">
    <source>
        <dbReference type="ARBA" id="ARBA00022741"/>
    </source>
</evidence>
<dbReference type="EMBL" id="CADCTZ010001587">
    <property type="protein sequence ID" value="CAA9406827.1"/>
    <property type="molecule type" value="Genomic_DNA"/>
</dbReference>
<gene>
    <name evidence="9" type="ORF">AVDCRST_MAG84-6402</name>
</gene>
<evidence type="ECO:0000256" key="3">
    <source>
        <dbReference type="ARBA" id="ARBA00022679"/>
    </source>
</evidence>
<protein>
    <recommendedName>
        <fullName evidence="2">histidine kinase</fullName>
        <ecNumber evidence="2">2.7.13.3</ecNumber>
    </recommendedName>
</protein>
<evidence type="ECO:0000313" key="9">
    <source>
        <dbReference type="EMBL" id="CAA9406827.1"/>
    </source>
</evidence>
<keyword evidence="7" id="KW-0902">Two-component regulatory system</keyword>
<keyword evidence="6" id="KW-0067">ATP-binding</keyword>
<dbReference type="PANTHER" id="PTHR43065:SF46">
    <property type="entry name" value="C4-DICARBOXYLATE TRANSPORT SENSOR PROTEIN DCTB"/>
    <property type="match status" value="1"/>
</dbReference>
<dbReference type="SMART" id="SM00387">
    <property type="entry name" value="HATPase_c"/>
    <property type="match status" value="1"/>
</dbReference>
<evidence type="ECO:0000256" key="7">
    <source>
        <dbReference type="ARBA" id="ARBA00023012"/>
    </source>
</evidence>
<name>A0A6J4PA28_9CYAN</name>
<comment type="catalytic activity">
    <reaction evidence="1">
        <text>ATP + protein L-histidine = ADP + protein N-phospho-L-histidine.</text>
        <dbReference type="EC" id="2.7.13.3"/>
    </reaction>
</comment>
<reference evidence="9" key="1">
    <citation type="submission" date="2020-02" db="EMBL/GenBank/DDBJ databases">
        <authorList>
            <person name="Meier V. D."/>
        </authorList>
    </citation>
    <scope>NUCLEOTIDE SEQUENCE</scope>
    <source>
        <strain evidence="9">AVDCRST_MAG84</strain>
    </source>
</reference>
<dbReference type="Pfam" id="PF02518">
    <property type="entry name" value="HATPase_c"/>
    <property type="match status" value="1"/>
</dbReference>
<keyword evidence="3" id="KW-0808">Transferase</keyword>
<keyword evidence="5 9" id="KW-0418">Kinase</keyword>
<dbReference type="InterPro" id="IPR003594">
    <property type="entry name" value="HATPase_dom"/>
</dbReference>
<dbReference type="GO" id="GO:0005524">
    <property type="term" value="F:ATP binding"/>
    <property type="evidence" value="ECO:0007669"/>
    <property type="project" value="UniProtKB-KW"/>
</dbReference>
<dbReference type="Gene3D" id="3.30.565.10">
    <property type="entry name" value="Histidine kinase-like ATPase, C-terminal domain"/>
    <property type="match status" value="1"/>
</dbReference>